<sequence>MHGNGVLSWFLCENRSAWFLSEKATDRAVATLGPIVFRNWHGLCACRVWWSGAYSGMPL</sequence>
<name>A0A843U214_COLES</name>
<protein>
    <submittedName>
        <fullName evidence="1">Uncharacterized protein</fullName>
    </submittedName>
</protein>
<accession>A0A843U214</accession>
<dbReference type="EMBL" id="NMUH01000355">
    <property type="protein sequence ID" value="MQL77571.1"/>
    <property type="molecule type" value="Genomic_DNA"/>
</dbReference>
<keyword evidence="2" id="KW-1185">Reference proteome</keyword>
<gene>
    <name evidence="1" type="ORF">Taro_009990</name>
</gene>
<comment type="caution">
    <text evidence="1">The sequence shown here is derived from an EMBL/GenBank/DDBJ whole genome shotgun (WGS) entry which is preliminary data.</text>
</comment>
<dbReference type="AlphaFoldDB" id="A0A843U214"/>
<organism evidence="1 2">
    <name type="scientific">Colocasia esculenta</name>
    <name type="common">Wild taro</name>
    <name type="synonym">Arum esculentum</name>
    <dbReference type="NCBI Taxonomy" id="4460"/>
    <lineage>
        <taxon>Eukaryota</taxon>
        <taxon>Viridiplantae</taxon>
        <taxon>Streptophyta</taxon>
        <taxon>Embryophyta</taxon>
        <taxon>Tracheophyta</taxon>
        <taxon>Spermatophyta</taxon>
        <taxon>Magnoliopsida</taxon>
        <taxon>Liliopsida</taxon>
        <taxon>Araceae</taxon>
        <taxon>Aroideae</taxon>
        <taxon>Colocasieae</taxon>
        <taxon>Colocasia</taxon>
    </lineage>
</organism>
<proteinExistence type="predicted"/>
<reference evidence="1" key="1">
    <citation type="submission" date="2017-07" db="EMBL/GenBank/DDBJ databases">
        <title>Taro Niue Genome Assembly and Annotation.</title>
        <authorList>
            <person name="Atibalentja N."/>
            <person name="Keating K."/>
            <person name="Fields C.J."/>
        </authorList>
    </citation>
    <scope>NUCLEOTIDE SEQUENCE</scope>
    <source>
        <strain evidence="1">Niue_2</strain>
        <tissue evidence="1">Leaf</tissue>
    </source>
</reference>
<evidence type="ECO:0000313" key="1">
    <source>
        <dbReference type="EMBL" id="MQL77571.1"/>
    </source>
</evidence>
<dbReference type="Proteomes" id="UP000652761">
    <property type="component" value="Unassembled WGS sequence"/>
</dbReference>
<evidence type="ECO:0000313" key="2">
    <source>
        <dbReference type="Proteomes" id="UP000652761"/>
    </source>
</evidence>